<dbReference type="RefSeq" id="WP_344276346.1">
    <property type="nucleotide sequence ID" value="NZ_BAAAMR010000074.1"/>
</dbReference>
<dbReference type="EMBL" id="BAAAMR010000074">
    <property type="protein sequence ID" value="GAA2156955.1"/>
    <property type="molecule type" value="Genomic_DNA"/>
</dbReference>
<evidence type="ECO:0000313" key="4">
    <source>
        <dbReference type="Proteomes" id="UP001501020"/>
    </source>
</evidence>
<evidence type="ECO:0000256" key="2">
    <source>
        <dbReference type="SAM" id="SignalP"/>
    </source>
</evidence>
<evidence type="ECO:0000256" key="1">
    <source>
        <dbReference type="SAM" id="Phobius"/>
    </source>
</evidence>
<evidence type="ECO:0000313" key="3">
    <source>
        <dbReference type="EMBL" id="GAA2156955.1"/>
    </source>
</evidence>
<accession>A0ABP5M2H2</accession>
<proteinExistence type="predicted"/>
<keyword evidence="1" id="KW-0472">Membrane</keyword>
<keyword evidence="1" id="KW-1133">Transmembrane helix</keyword>
<protein>
    <recommendedName>
        <fullName evidence="5">Alkaline shock response membrane anchor protein AmaP</fullName>
    </recommendedName>
</protein>
<keyword evidence="1" id="KW-0812">Transmembrane</keyword>
<dbReference type="Proteomes" id="UP001501020">
    <property type="component" value="Unassembled WGS sequence"/>
</dbReference>
<name>A0ABP5M2H2_9ACTN</name>
<feature type="signal peptide" evidence="2">
    <location>
        <begin position="1"/>
        <end position="21"/>
    </location>
</feature>
<feature type="transmembrane region" description="Helical" evidence="1">
    <location>
        <begin position="47"/>
        <end position="68"/>
    </location>
</feature>
<feature type="chain" id="PRO_5045627640" description="Alkaline shock response membrane anchor protein AmaP" evidence="2">
    <location>
        <begin position="22"/>
        <end position="185"/>
    </location>
</feature>
<keyword evidence="2" id="KW-0732">Signal</keyword>
<keyword evidence="4" id="KW-1185">Reference proteome</keyword>
<comment type="caution">
    <text evidence="3">The sequence shown here is derived from an EMBL/GenBank/DDBJ whole genome shotgun (WGS) entry which is preliminary data.</text>
</comment>
<gene>
    <name evidence="3" type="ORF">GCM10009727_66300</name>
</gene>
<sequence length="185" mass="19790">MRIPIAATGALLLLCGASALALGASGLAGRPPLDPVLVRFAGGGPWFLPAAAGVAEVLALAGQLWLVVQGRTVVHLRWPDLDPRTRAHARAAADVLVKDAEELPDVQDVRIRLTGTANRPRLVMHVTCAGDALLSEVYGELGAGPIERYRRALGMPDLKAVVRFRLAFPQQPKRPRPRKPQPETA</sequence>
<reference evidence="4" key="1">
    <citation type="journal article" date="2019" name="Int. J. Syst. Evol. Microbiol.">
        <title>The Global Catalogue of Microorganisms (GCM) 10K type strain sequencing project: providing services to taxonomists for standard genome sequencing and annotation.</title>
        <authorList>
            <consortium name="The Broad Institute Genomics Platform"/>
            <consortium name="The Broad Institute Genome Sequencing Center for Infectious Disease"/>
            <person name="Wu L."/>
            <person name="Ma J."/>
        </authorList>
    </citation>
    <scope>NUCLEOTIDE SEQUENCE [LARGE SCALE GENOMIC DNA]</scope>
    <source>
        <strain evidence="4">JCM 13850</strain>
    </source>
</reference>
<evidence type="ECO:0008006" key="5">
    <source>
        <dbReference type="Google" id="ProtNLM"/>
    </source>
</evidence>
<organism evidence="3 4">
    <name type="scientific">Actinomadura napierensis</name>
    <dbReference type="NCBI Taxonomy" id="267854"/>
    <lineage>
        <taxon>Bacteria</taxon>
        <taxon>Bacillati</taxon>
        <taxon>Actinomycetota</taxon>
        <taxon>Actinomycetes</taxon>
        <taxon>Streptosporangiales</taxon>
        <taxon>Thermomonosporaceae</taxon>
        <taxon>Actinomadura</taxon>
    </lineage>
</organism>